<dbReference type="AlphaFoldDB" id="A0AAW2XNF3"/>
<dbReference type="GO" id="GO:0000981">
    <property type="term" value="F:DNA-binding transcription factor activity, RNA polymerase II-specific"/>
    <property type="evidence" value="ECO:0007669"/>
    <property type="project" value="InterPro"/>
</dbReference>
<name>A0AAW2XNF3_9LAMI</name>
<evidence type="ECO:0000256" key="1">
    <source>
        <dbReference type="ARBA" id="ARBA00004123"/>
    </source>
</evidence>
<dbReference type="PANTHER" id="PTHR48019">
    <property type="entry name" value="SERUM RESPONSE FACTOR HOMOLOG"/>
    <property type="match status" value="1"/>
</dbReference>
<dbReference type="PRINTS" id="PR00404">
    <property type="entry name" value="MADSDOMAIN"/>
</dbReference>
<feature type="domain" description="MADS-box" evidence="6">
    <location>
        <begin position="1"/>
        <end position="51"/>
    </location>
</feature>
<reference evidence="7" key="1">
    <citation type="submission" date="2020-06" db="EMBL/GenBank/DDBJ databases">
        <authorList>
            <person name="Li T."/>
            <person name="Hu X."/>
            <person name="Zhang T."/>
            <person name="Song X."/>
            <person name="Zhang H."/>
            <person name="Dai N."/>
            <person name="Sheng W."/>
            <person name="Hou X."/>
            <person name="Wei L."/>
        </authorList>
    </citation>
    <scope>NUCLEOTIDE SEQUENCE</scope>
    <source>
        <strain evidence="7">KEN1</strain>
        <tissue evidence="7">Leaf</tissue>
    </source>
</reference>
<keyword evidence="2" id="KW-0805">Transcription regulation</keyword>
<dbReference type="InterPro" id="IPR050142">
    <property type="entry name" value="MADS-box/MEF2_TF"/>
</dbReference>
<evidence type="ECO:0000259" key="6">
    <source>
        <dbReference type="PROSITE" id="PS50066"/>
    </source>
</evidence>
<proteinExistence type="predicted"/>
<dbReference type="InterPro" id="IPR033897">
    <property type="entry name" value="SRF-like_MADS-box"/>
</dbReference>
<evidence type="ECO:0000256" key="4">
    <source>
        <dbReference type="ARBA" id="ARBA00023163"/>
    </source>
</evidence>
<accession>A0AAW2XNF3</accession>
<sequence>MGRAKLKMELISNERSRILTFKKRKEGLTRKLHEFTTLCDVNACMIIYGPKPENRPEIWPQNNPDEVRRMIEVYKARNRDPGSKSFGLPDFFNDRKRKLEEELVKLRRQNLEAKYPTWFEFLNDLSEAQLRDFAVGLKNKADSVKSRIEFLKSSRSSTSGLDFDQVMMDATRSNQFCNLNQQQQQEQISSFDHHVHCVNQDPLIMMMMLMMNENDDQLIGAAAGSFDHLDNVFYGMEPADPVGPIICHGPTPVEQYYAPPLMALPLSLPPPPYMPVMSWLQFSTMENYYHDGAALEDIFQDMIR</sequence>
<organism evidence="7">
    <name type="scientific">Sesamum latifolium</name>
    <dbReference type="NCBI Taxonomy" id="2727402"/>
    <lineage>
        <taxon>Eukaryota</taxon>
        <taxon>Viridiplantae</taxon>
        <taxon>Streptophyta</taxon>
        <taxon>Embryophyta</taxon>
        <taxon>Tracheophyta</taxon>
        <taxon>Spermatophyta</taxon>
        <taxon>Magnoliopsida</taxon>
        <taxon>eudicotyledons</taxon>
        <taxon>Gunneridae</taxon>
        <taxon>Pentapetalae</taxon>
        <taxon>asterids</taxon>
        <taxon>lamiids</taxon>
        <taxon>Lamiales</taxon>
        <taxon>Pedaliaceae</taxon>
        <taxon>Sesamum</taxon>
    </lineage>
</organism>
<evidence type="ECO:0000256" key="3">
    <source>
        <dbReference type="ARBA" id="ARBA00023125"/>
    </source>
</evidence>
<dbReference type="Pfam" id="PF00319">
    <property type="entry name" value="SRF-TF"/>
    <property type="match status" value="1"/>
</dbReference>
<dbReference type="GO" id="GO:0046983">
    <property type="term" value="F:protein dimerization activity"/>
    <property type="evidence" value="ECO:0007669"/>
    <property type="project" value="InterPro"/>
</dbReference>
<dbReference type="InterPro" id="IPR036879">
    <property type="entry name" value="TF_MADSbox_sf"/>
</dbReference>
<dbReference type="SMART" id="SM00432">
    <property type="entry name" value="MADS"/>
    <property type="match status" value="1"/>
</dbReference>
<evidence type="ECO:0000313" key="7">
    <source>
        <dbReference type="EMBL" id="KAL0454472.1"/>
    </source>
</evidence>
<keyword evidence="3" id="KW-0238">DNA-binding</keyword>
<dbReference type="GO" id="GO:0045944">
    <property type="term" value="P:positive regulation of transcription by RNA polymerase II"/>
    <property type="evidence" value="ECO:0007669"/>
    <property type="project" value="InterPro"/>
</dbReference>
<evidence type="ECO:0000256" key="2">
    <source>
        <dbReference type="ARBA" id="ARBA00023015"/>
    </source>
</evidence>
<dbReference type="SUPFAM" id="SSF55455">
    <property type="entry name" value="SRF-like"/>
    <property type="match status" value="1"/>
</dbReference>
<protein>
    <submittedName>
        <fullName evidence="7">Agamous-like MADS-box protein</fullName>
    </submittedName>
</protein>
<dbReference type="GO" id="GO:0005634">
    <property type="term" value="C:nucleus"/>
    <property type="evidence" value="ECO:0007669"/>
    <property type="project" value="UniProtKB-SubCell"/>
</dbReference>
<evidence type="ECO:0000256" key="5">
    <source>
        <dbReference type="ARBA" id="ARBA00023242"/>
    </source>
</evidence>
<keyword evidence="4" id="KW-0804">Transcription</keyword>
<comment type="caution">
    <text evidence="7">The sequence shown here is derived from an EMBL/GenBank/DDBJ whole genome shotgun (WGS) entry which is preliminary data.</text>
</comment>
<dbReference type="EMBL" id="JACGWN010000003">
    <property type="protein sequence ID" value="KAL0454472.1"/>
    <property type="molecule type" value="Genomic_DNA"/>
</dbReference>
<reference evidence="7" key="2">
    <citation type="journal article" date="2024" name="Plant">
        <title>Genomic evolution and insights into agronomic trait innovations of Sesamum species.</title>
        <authorList>
            <person name="Miao H."/>
            <person name="Wang L."/>
            <person name="Qu L."/>
            <person name="Liu H."/>
            <person name="Sun Y."/>
            <person name="Le M."/>
            <person name="Wang Q."/>
            <person name="Wei S."/>
            <person name="Zheng Y."/>
            <person name="Lin W."/>
            <person name="Duan Y."/>
            <person name="Cao H."/>
            <person name="Xiong S."/>
            <person name="Wang X."/>
            <person name="Wei L."/>
            <person name="Li C."/>
            <person name="Ma Q."/>
            <person name="Ju M."/>
            <person name="Zhao R."/>
            <person name="Li G."/>
            <person name="Mu C."/>
            <person name="Tian Q."/>
            <person name="Mei H."/>
            <person name="Zhang T."/>
            <person name="Gao T."/>
            <person name="Zhang H."/>
        </authorList>
    </citation>
    <scope>NUCLEOTIDE SEQUENCE</scope>
    <source>
        <strain evidence="7">KEN1</strain>
    </source>
</reference>
<comment type="subcellular location">
    <subcellularLocation>
        <location evidence="1">Nucleus</location>
    </subcellularLocation>
</comment>
<gene>
    <name evidence="7" type="ORF">Slati_0786400</name>
</gene>
<dbReference type="CDD" id="cd00266">
    <property type="entry name" value="MADS_SRF_like"/>
    <property type="match status" value="1"/>
</dbReference>
<keyword evidence="5" id="KW-0539">Nucleus</keyword>
<dbReference type="Gene3D" id="3.40.1810.10">
    <property type="entry name" value="Transcription factor, MADS-box"/>
    <property type="match status" value="1"/>
</dbReference>
<dbReference type="GO" id="GO:0000987">
    <property type="term" value="F:cis-regulatory region sequence-specific DNA binding"/>
    <property type="evidence" value="ECO:0007669"/>
    <property type="project" value="InterPro"/>
</dbReference>
<dbReference type="PROSITE" id="PS50066">
    <property type="entry name" value="MADS_BOX_2"/>
    <property type="match status" value="1"/>
</dbReference>
<dbReference type="InterPro" id="IPR002100">
    <property type="entry name" value="TF_MADSbox"/>
</dbReference>